<keyword evidence="4" id="KW-0443">Lipid metabolism</keyword>
<dbReference type="AlphaFoldDB" id="A0A1L7X1L6"/>
<feature type="binding site" description="axial binding residue" evidence="7">
    <location>
        <position position="482"/>
    </location>
    <ligand>
        <name>heme</name>
        <dbReference type="ChEBI" id="CHEBI:30413"/>
    </ligand>
    <ligandPart>
        <name>Fe</name>
        <dbReference type="ChEBI" id="CHEBI:18248"/>
    </ligandPart>
</feature>
<evidence type="ECO:0000256" key="5">
    <source>
        <dbReference type="ARBA" id="ARBA00022723"/>
    </source>
</evidence>
<keyword evidence="7" id="KW-0349">Heme</keyword>
<sequence>MDDDFYSPELNVTARYGGLIQRIWANANSTSPAFIMAILLAPFAIVVATRYLSERPSKFVNGGKERTIWMLPYWQGGLSWLLFLLFLTMARDLSPHGIFALNLGMTAHNVISNPSLVSSTMAQKESAVRFVPIAWAVVQKFFGVPKRAKEKYMKNWEEFNSHFGDMMKEPHLSNLLKATMKNLEQNIPQMLTFVDTEVDLQPWERFGQAAYISDSETEIDLMALLRDLLGHASVPAFFGHALLEKYPDLLHDVYDMDKGMNFSWLACQAGFPLDGQQRALDAMAQEKPVDPSWGDLDDSLLIIDEGFEVNERADLSILWALVANANLVVYWQSLHILATPGLLDRIRSEISTCATISKPFSIGTISEAPKLTISHDALSKKCPLLRSTYLETLRLCNQPWSIRQIAADVTITGDKKSSDPVSYVMRKGEYATLPHDLHMRDSKYFKDPMKFDPERFIVQNEDGSLSTGMGTIRPYGGGYSMCKGRVYAEKECLSLVAGVLSFWDIEPADKKVGWVIPEQIKASAVSRPVHDTRVRIKRRKFEWEA</sequence>
<keyword evidence="8" id="KW-1133">Transmembrane helix</keyword>
<comment type="cofactor">
    <cofactor evidence="1 7">
        <name>heme</name>
        <dbReference type="ChEBI" id="CHEBI:30413"/>
    </cofactor>
</comment>
<feature type="transmembrane region" description="Helical" evidence="8">
    <location>
        <begin position="33"/>
        <end position="52"/>
    </location>
</feature>
<name>A0A1L7X1L6_9HELO</name>
<proteinExistence type="inferred from homology"/>
<evidence type="ECO:0000256" key="2">
    <source>
        <dbReference type="ARBA" id="ARBA00004389"/>
    </source>
</evidence>
<dbReference type="Proteomes" id="UP000184330">
    <property type="component" value="Unassembled WGS sequence"/>
</dbReference>
<evidence type="ECO:0000256" key="4">
    <source>
        <dbReference type="ARBA" id="ARBA00022516"/>
    </source>
</evidence>
<dbReference type="GO" id="GO:0020037">
    <property type="term" value="F:heme binding"/>
    <property type="evidence" value="ECO:0007669"/>
    <property type="project" value="InterPro"/>
</dbReference>
<dbReference type="InterPro" id="IPR001128">
    <property type="entry name" value="Cyt_P450"/>
</dbReference>
<dbReference type="EMBL" id="FJOG01000013">
    <property type="protein sequence ID" value="CZR58918.1"/>
    <property type="molecule type" value="Genomic_DNA"/>
</dbReference>
<dbReference type="Gene3D" id="1.10.630.10">
    <property type="entry name" value="Cytochrome P450"/>
    <property type="match status" value="1"/>
</dbReference>
<dbReference type="CDD" id="cd11040">
    <property type="entry name" value="CYP7_CYP8-like"/>
    <property type="match status" value="1"/>
</dbReference>
<evidence type="ECO:0000256" key="7">
    <source>
        <dbReference type="PIRSR" id="PIRSR602403-1"/>
    </source>
</evidence>
<comment type="subcellular location">
    <subcellularLocation>
        <location evidence="2">Endoplasmic reticulum membrane</location>
        <topology evidence="2">Single-pass membrane protein</topology>
    </subcellularLocation>
</comment>
<dbReference type="Pfam" id="PF00067">
    <property type="entry name" value="p450"/>
    <property type="match status" value="1"/>
</dbReference>
<organism evidence="9 10">
    <name type="scientific">Phialocephala subalpina</name>
    <dbReference type="NCBI Taxonomy" id="576137"/>
    <lineage>
        <taxon>Eukaryota</taxon>
        <taxon>Fungi</taxon>
        <taxon>Dikarya</taxon>
        <taxon>Ascomycota</taxon>
        <taxon>Pezizomycotina</taxon>
        <taxon>Leotiomycetes</taxon>
        <taxon>Helotiales</taxon>
        <taxon>Mollisiaceae</taxon>
        <taxon>Phialocephala</taxon>
        <taxon>Phialocephala fortinii species complex</taxon>
    </lineage>
</organism>
<dbReference type="PANTHER" id="PTHR24306">
    <property type="match status" value="1"/>
</dbReference>
<gene>
    <name evidence="9" type="ORF">PAC_08810</name>
</gene>
<dbReference type="PANTHER" id="PTHR24306:SF7">
    <property type="entry name" value="AHBB"/>
    <property type="match status" value="1"/>
</dbReference>
<reference evidence="9 10" key="1">
    <citation type="submission" date="2016-03" db="EMBL/GenBank/DDBJ databases">
        <authorList>
            <person name="Ploux O."/>
        </authorList>
    </citation>
    <scope>NUCLEOTIDE SEQUENCE [LARGE SCALE GENOMIC DNA]</scope>
    <source>
        <strain evidence="9 10">UAMH 11012</strain>
    </source>
</reference>
<dbReference type="GO" id="GO:0004497">
    <property type="term" value="F:monooxygenase activity"/>
    <property type="evidence" value="ECO:0007669"/>
    <property type="project" value="InterPro"/>
</dbReference>
<evidence type="ECO:0000256" key="1">
    <source>
        <dbReference type="ARBA" id="ARBA00001971"/>
    </source>
</evidence>
<evidence type="ECO:0000256" key="6">
    <source>
        <dbReference type="ARBA" id="ARBA00023004"/>
    </source>
</evidence>
<accession>A0A1L7X1L6</accession>
<dbReference type="PRINTS" id="PR00465">
    <property type="entry name" value="EP450IV"/>
</dbReference>
<evidence type="ECO:0000313" key="9">
    <source>
        <dbReference type="EMBL" id="CZR58918.1"/>
    </source>
</evidence>
<dbReference type="STRING" id="576137.A0A1L7X1L6"/>
<keyword evidence="10" id="KW-1185">Reference proteome</keyword>
<dbReference type="InterPro" id="IPR036396">
    <property type="entry name" value="Cyt_P450_sf"/>
</dbReference>
<evidence type="ECO:0000256" key="3">
    <source>
        <dbReference type="ARBA" id="ARBA00010617"/>
    </source>
</evidence>
<dbReference type="GO" id="GO:0005506">
    <property type="term" value="F:iron ion binding"/>
    <property type="evidence" value="ECO:0007669"/>
    <property type="project" value="InterPro"/>
</dbReference>
<dbReference type="OrthoDB" id="3366823at2759"/>
<feature type="transmembrane region" description="Helical" evidence="8">
    <location>
        <begin position="73"/>
        <end position="90"/>
    </location>
</feature>
<protein>
    <submittedName>
        <fullName evidence="9">Related to cytochrome P450 7B1</fullName>
    </submittedName>
</protein>
<keyword evidence="8" id="KW-0812">Transmembrane</keyword>
<dbReference type="SUPFAM" id="SSF48264">
    <property type="entry name" value="Cytochrome P450"/>
    <property type="match status" value="1"/>
</dbReference>
<keyword evidence="6 7" id="KW-0408">Iron</keyword>
<comment type="similarity">
    <text evidence="3">Belongs to the cytochrome P450 family.</text>
</comment>
<dbReference type="GO" id="GO:0016705">
    <property type="term" value="F:oxidoreductase activity, acting on paired donors, with incorporation or reduction of molecular oxygen"/>
    <property type="evidence" value="ECO:0007669"/>
    <property type="project" value="InterPro"/>
</dbReference>
<dbReference type="GO" id="GO:0005789">
    <property type="term" value="C:endoplasmic reticulum membrane"/>
    <property type="evidence" value="ECO:0007669"/>
    <property type="project" value="UniProtKB-SubCell"/>
</dbReference>
<keyword evidence="5 7" id="KW-0479">Metal-binding</keyword>
<dbReference type="InterPro" id="IPR002403">
    <property type="entry name" value="Cyt_P450_E_grp-IV"/>
</dbReference>
<evidence type="ECO:0000313" key="10">
    <source>
        <dbReference type="Proteomes" id="UP000184330"/>
    </source>
</evidence>
<evidence type="ECO:0000256" key="8">
    <source>
        <dbReference type="SAM" id="Phobius"/>
    </source>
</evidence>
<keyword evidence="8" id="KW-0472">Membrane</keyword>
<keyword evidence="4" id="KW-0444">Lipid biosynthesis</keyword>